<dbReference type="EMBL" id="CP154622">
    <property type="protein sequence ID" value="XAM40677.1"/>
    <property type="molecule type" value="Genomic_DNA"/>
</dbReference>
<dbReference type="InterPro" id="IPR050377">
    <property type="entry name" value="Radical_SAM_PqqE_MftC-like"/>
</dbReference>
<protein>
    <submittedName>
        <fullName evidence="6">Antilisterial bacteriocin subtilosin biosynthesis protein AlbA</fullName>
        <ecNumber evidence="6">1.21.98.-</ecNumber>
    </submittedName>
</protein>
<dbReference type="EC" id="1.21.98.-" evidence="6"/>
<keyword evidence="2" id="KW-0479">Metal-binding</keyword>
<name>A0ABZ3FA62_9FIRM</name>
<dbReference type="SFLD" id="SFLDG01386">
    <property type="entry name" value="main_SPASM_domain-containing"/>
    <property type="match status" value="1"/>
</dbReference>
<dbReference type="RefSeq" id="WP_343338785.1">
    <property type="nucleotide sequence ID" value="NZ_CP154622.1"/>
</dbReference>
<dbReference type="Proteomes" id="UP001477947">
    <property type="component" value="Chromosome"/>
</dbReference>
<dbReference type="InterPro" id="IPR058240">
    <property type="entry name" value="rSAM_sf"/>
</dbReference>
<dbReference type="SFLD" id="SFLDS00029">
    <property type="entry name" value="Radical_SAM"/>
    <property type="match status" value="1"/>
</dbReference>
<keyword evidence="1" id="KW-0949">S-adenosyl-L-methionine</keyword>
<evidence type="ECO:0000259" key="5">
    <source>
        <dbReference type="PROSITE" id="PS51918"/>
    </source>
</evidence>
<keyword evidence="3" id="KW-0408">Iron</keyword>
<proteinExistence type="predicted"/>
<dbReference type="InterPro" id="IPR013785">
    <property type="entry name" value="Aldolase_TIM"/>
</dbReference>
<sequence length="383" mass="44037">MIDKPVEPMIMTHLFKKASKLRIPLSGAFEISPECNMSCKMCYAKLTKDQMSKIGRKRTVEEWLDLARQAKEEGLLYILITGGEPFLQPDFKKLYFGLKKMGFVISINSNGTLINEDIIDWLSKDPPSRINITLYGSSNETYKKLCNNPKGFDQVTKAIMLLKNANIDVRLNASMTPENIDDIDEMYSFASENKLIIKAGIYMFPPIRVNEDSFGKNNRFTSIEAGKYSVHNDTKIFDKDKFIKRAQRITNEKFDDIEVIEDDYKILECEKLRCRAGKSTFWMTWDGKMMTCGIMDKPISYPFEVGFKNAWNEIVKKTDKLRLPFKCSNCKKSNICQVCAAVSYTETGNVSGVPTYMCEMTDEIIKETNRIYNQLLSKDKIFI</sequence>
<keyword evidence="7" id="KW-1185">Reference proteome</keyword>
<dbReference type="PROSITE" id="PS51918">
    <property type="entry name" value="RADICAL_SAM"/>
    <property type="match status" value="1"/>
</dbReference>
<gene>
    <name evidence="6" type="primary">albA</name>
    <name evidence="6" type="ORF">TPELB_09870</name>
</gene>
<evidence type="ECO:0000313" key="7">
    <source>
        <dbReference type="Proteomes" id="UP001477947"/>
    </source>
</evidence>
<accession>A0ABZ3FA62</accession>
<keyword evidence="6" id="KW-0560">Oxidoreductase</keyword>
<evidence type="ECO:0000256" key="1">
    <source>
        <dbReference type="ARBA" id="ARBA00022691"/>
    </source>
</evidence>
<reference evidence="6 7" key="1">
    <citation type="submission" date="2024-04" db="EMBL/GenBank/DDBJ databases">
        <title>Isolation and characterization of novel acetogenic strains of the genera Terrisporobacter and Acetoanaerobium.</title>
        <authorList>
            <person name="Boeer T."/>
            <person name="Schueler M.A."/>
            <person name="Lueschen A."/>
            <person name="Eysell L."/>
            <person name="Droege J."/>
            <person name="Heinemann M."/>
            <person name="Engelhardt L."/>
            <person name="Basen M."/>
            <person name="Daniel R."/>
        </authorList>
    </citation>
    <scope>NUCLEOTIDE SEQUENCE [LARGE SCALE GENOMIC DNA]</scope>
    <source>
        <strain evidence="6 7">ELB</strain>
    </source>
</reference>
<dbReference type="InterPro" id="IPR006638">
    <property type="entry name" value="Elp3/MiaA/NifB-like_rSAM"/>
</dbReference>
<dbReference type="Gene3D" id="3.20.20.70">
    <property type="entry name" value="Aldolase class I"/>
    <property type="match status" value="1"/>
</dbReference>
<evidence type="ECO:0000256" key="2">
    <source>
        <dbReference type="ARBA" id="ARBA00022723"/>
    </source>
</evidence>
<dbReference type="GO" id="GO:0016491">
    <property type="term" value="F:oxidoreductase activity"/>
    <property type="evidence" value="ECO:0007669"/>
    <property type="project" value="UniProtKB-KW"/>
</dbReference>
<dbReference type="PANTHER" id="PTHR11228:SF35">
    <property type="entry name" value="MOLYBDENUM COFACTOR BIOSYNTHESIS PROTEIN A-RELATED"/>
    <property type="match status" value="1"/>
</dbReference>
<evidence type="ECO:0000256" key="3">
    <source>
        <dbReference type="ARBA" id="ARBA00023004"/>
    </source>
</evidence>
<dbReference type="Pfam" id="PF04055">
    <property type="entry name" value="Radical_SAM"/>
    <property type="match status" value="1"/>
</dbReference>
<dbReference type="SUPFAM" id="SSF102114">
    <property type="entry name" value="Radical SAM enzymes"/>
    <property type="match status" value="1"/>
</dbReference>
<feature type="domain" description="Radical SAM core" evidence="5">
    <location>
        <begin position="21"/>
        <end position="252"/>
    </location>
</feature>
<evidence type="ECO:0000256" key="4">
    <source>
        <dbReference type="ARBA" id="ARBA00023014"/>
    </source>
</evidence>
<dbReference type="SMART" id="SM00729">
    <property type="entry name" value="Elp3"/>
    <property type="match status" value="1"/>
</dbReference>
<evidence type="ECO:0000313" key="6">
    <source>
        <dbReference type="EMBL" id="XAM40677.1"/>
    </source>
</evidence>
<dbReference type="InterPro" id="IPR007197">
    <property type="entry name" value="rSAM"/>
</dbReference>
<dbReference type="SFLD" id="SFLDG01067">
    <property type="entry name" value="SPASM/twitch_domain_containing"/>
    <property type="match status" value="1"/>
</dbReference>
<keyword evidence="4" id="KW-0411">Iron-sulfur</keyword>
<organism evidence="6 7">
    <name type="scientific">Terrisporobacter petrolearius</name>
    <dbReference type="NCBI Taxonomy" id="1460447"/>
    <lineage>
        <taxon>Bacteria</taxon>
        <taxon>Bacillati</taxon>
        <taxon>Bacillota</taxon>
        <taxon>Clostridia</taxon>
        <taxon>Peptostreptococcales</taxon>
        <taxon>Peptostreptococcaceae</taxon>
        <taxon>Terrisporobacter</taxon>
    </lineage>
</organism>
<dbReference type="PANTHER" id="PTHR11228">
    <property type="entry name" value="RADICAL SAM DOMAIN PROTEIN"/>
    <property type="match status" value="1"/>
</dbReference>
<dbReference type="CDD" id="cd01335">
    <property type="entry name" value="Radical_SAM"/>
    <property type="match status" value="1"/>
</dbReference>